<evidence type="ECO:0000313" key="1">
    <source>
        <dbReference type="EMBL" id="QGM92721.1"/>
    </source>
</evidence>
<dbReference type="Pfam" id="PF10025">
    <property type="entry name" value="DUF2267"/>
    <property type="match status" value="1"/>
</dbReference>
<protein>
    <submittedName>
        <fullName evidence="1">DUF2267 domain-containing protein</fullName>
    </submittedName>
</protein>
<keyword evidence="2" id="KW-1185">Reference proteome</keyword>
<reference evidence="2" key="1">
    <citation type="submission" date="2019-09" db="EMBL/GenBank/DDBJ databases">
        <title>Isolation and complete genome sequencing of Methylocystis species.</title>
        <authorList>
            <person name="Rumah B.L."/>
            <person name="Stead C.E."/>
            <person name="Stevens B.C."/>
            <person name="Minton N.P."/>
            <person name="Grosse-Honebrink A."/>
            <person name="Zhang Y."/>
        </authorList>
    </citation>
    <scope>NUCLEOTIDE SEQUENCE [LARGE SCALE GENOMIC DNA]</scope>
    <source>
        <strain evidence="2">BRCS1</strain>
    </source>
</reference>
<dbReference type="InterPro" id="IPR018727">
    <property type="entry name" value="DUF2267"/>
</dbReference>
<evidence type="ECO:0000313" key="2">
    <source>
        <dbReference type="Proteomes" id="UP000424673"/>
    </source>
</evidence>
<gene>
    <name evidence="1" type="ORF">F7D13_01030</name>
</gene>
<dbReference type="EMBL" id="CP044328">
    <property type="protein sequence ID" value="QGM92721.1"/>
    <property type="molecule type" value="Genomic_DNA"/>
</dbReference>
<reference evidence="1 2" key="2">
    <citation type="journal article" date="2021" name="AMB Express">
        <title>Isolation and characterisation of Methylocystis spp. for poly-3-hydroxybutyrate production using waste methane feedstocks.</title>
        <authorList>
            <person name="Rumah B.L."/>
            <person name="Stead C.E."/>
            <person name="Claxton Stevens B.H."/>
            <person name="Minton N.P."/>
            <person name="Grosse-Honebrink A."/>
            <person name="Zhang Y."/>
        </authorList>
    </citation>
    <scope>NUCLEOTIDE SEQUENCE [LARGE SCALE GENOMIC DNA]</scope>
    <source>
        <strain evidence="1 2">BRCS1</strain>
    </source>
</reference>
<proteinExistence type="predicted"/>
<accession>A0ABX6EFJ1</accession>
<name>A0ABX6EFJ1_9HYPH</name>
<organism evidence="1 2">
    <name type="scientific">Methylocystis rosea</name>
    <dbReference type="NCBI Taxonomy" id="173366"/>
    <lineage>
        <taxon>Bacteria</taxon>
        <taxon>Pseudomonadati</taxon>
        <taxon>Pseudomonadota</taxon>
        <taxon>Alphaproteobacteria</taxon>
        <taxon>Hyphomicrobiales</taxon>
        <taxon>Methylocystaceae</taxon>
        <taxon>Methylocystis</taxon>
    </lineage>
</organism>
<dbReference type="RefSeq" id="WP_154450681.1">
    <property type="nucleotide sequence ID" value="NZ_CP044328.1"/>
</dbReference>
<sequence length="139" mass="15581">MPIPMDIQHASKEFEAFLADARDRSGLATRNQTYTMTQGVLQAFRRRLSVADAIRFAGVLPPLIRAIFVAEWNPEEPQASFGDRESMIRDVQALRRDHNFSPATCIDDVAAALRAHIDERAFDRVLAALPAGAAEFWRV</sequence>
<dbReference type="InterPro" id="IPR038282">
    <property type="entry name" value="DUF2267_sf"/>
</dbReference>
<dbReference type="Gene3D" id="1.10.490.110">
    <property type="entry name" value="Uncharacterized conserved protein DUF2267"/>
    <property type="match status" value="1"/>
</dbReference>
<dbReference type="Proteomes" id="UP000424673">
    <property type="component" value="Chromosome"/>
</dbReference>